<dbReference type="EMBL" id="CAJMWT010003223">
    <property type="protein sequence ID" value="CAE6466599.1"/>
    <property type="molecule type" value="Genomic_DNA"/>
</dbReference>
<dbReference type="AlphaFoldDB" id="A0A8H3BXI5"/>
<gene>
    <name evidence="1" type="ORF">RDB_LOCUS101872</name>
</gene>
<reference evidence="1" key="1">
    <citation type="submission" date="2021-01" db="EMBL/GenBank/DDBJ databases">
        <authorList>
            <person name="Kaushik A."/>
        </authorList>
    </citation>
    <scope>NUCLEOTIDE SEQUENCE</scope>
    <source>
        <strain evidence="1">AG2-2IIIB</strain>
    </source>
</reference>
<accession>A0A8H3BXI5</accession>
<evidence type="ECO:0000313" key="2">
    <source>
        <dbReference type="Proteomes" id="UP000663843"/>
    </source>
</evidence>
<comment type="caution">
    <text evidence="1">The sequence shown here is derived from an EMBL/GenBank/DDBJ whole genome shotgun (WGS) entry which is preliminary data.</text>
</comment>
<organism evidence="1 2">
    <name type="scientific">Rhizoctonia solani</name>
    <dbReference type="NCBI Taxonomy" id="456999"/>
    <lineage>
        <taxon>Eukaryota</taxon>
        <taxon>Fungi</taxon>
        <taxon>Dikarya</taxon>
        <taxon>Basidiomycota</taxon>
        <taxon>Agaricomycotina</taxon>
        <taxon>Agaricomycetes</taxon>
        <taxon>Cantharellales</taxon>
        <taxon>Ceratobasidiaceae</taxon>
        <taxon>Rhizoctonia</taxon>
    </lineage>
</organism>
<proteinExistence type="predicted"/>
<evidence type="ECO:0000313" key="1">
    <source>
        <dbReference type="EMBL" id="CAE6466599.1"/>
    </source>
</evidence>
<name>A0A8H3BXI5_9AGAM</name>
<protein>
    <submittedName>
        <fullName evidence="1">Uncharacterized protein</fullName>
    </submittedName>
</protein>
<sequence length="297" mass="33879">MHYEAAFRRYGPAYAWWVYAFERFNGLLQKVTLNHQEGKVEFSLMQFWIRMHRLYELSHFLPNDASQAERDVLYSICSEFGANATASTTLGLGVDLHTSRLPSKYINLCRLKYPEVYGLLLAFACTLWPDLDLRHDLDGGPAGRVFFSDQSARSLAYITKSGARFGCATAIRNQRDQYAFVSLGNSLVPCQLVYHFQLEIPGKNPTLCSVIRRFISDDELPRFPWDLYAVELGIYVSYADKFGALEVVDTTKIQAPLALCTVQLRRPRNIKIWISISYEKAGLDNAAEDEPGEEFEE</sequence>
<dbReference type="Proteomes" id="UP000663843">
    <property type="component" value="Unassembled WGS sequence"/>
</dbReference>